<keyword evidence="4" id="KW-1185">Reference proteome</keyword>
<gene>
    <name evidence="3" type="ORF">BKCO1_10900012</name>
</gene>
<dbReference type="Pfam" id="PF06985">
    <property type="entry name" value="HET"/>
    <property type="match status" value="1"/>
</dbReference>
<evidence type="ECO:0000256" key="1">
    <source>
        <dbReference type="SAM" id="MobiDB-lite"/>
    </source>
</evidence>
<comment type="caution">
    <text evidence="3">The sequence shown here is derived from an EMBL/GenBank/DDBJ whole genome shotgun (WGS) entry which is preliminary data.</text>
</comment>
<dbReference type="PANTHER" id="PTHR33112">
    <property type="entry name" value="DOMAIN PROTEIN, PUTATIVE-RELATED"/>
    <property type="match status" value="1"/>
</dbReference>
<sequence length="820" mass="92564">MQEQHGEEPNPKVCSLPVKGSSSHDGSDSPGERRGPPQLGDSELREALCERCQALKLDDRRFGLSPEFFGDACVSPFPDPDEQSSDDDISQDSDADEALWNRDDDVIFSDNNDGAISSGSNMDKLSSDNSADETSSGYISWDDFYDFPDSFIPLNYSLTDQLPDLPILSESSRKGCNFCALLVRAVRRDSIKRKAETFGTQQLIISGAEYAWGFEVGLCCLGINMEFRNGILAHSVTIPFQVGCPEGECASWLKIRARPLETNPLSGQNADMLRSWLHKCHKSHWKCNHKSTISKLPTRLLDVGGRNFDKDPRLIISAADPTLSVALDTPYAALSHCWGKESLPLKTEASSISHRLKSIPMDSMPSTYRDAILLTRSLRIRYLWIDSLCIIQDDASDWERESTTMSEVYRNAHVTLCALVNSCDEGFLPQARQSIEIPFKSSVKPQVHGSYSLHEIWPRFADNDWDTHSLITWLHSYDESEWKHRGWTFQEERFSSRRLICSLQKFVYVCDSKYRAEDGVMPGRSVNKSMFHELEQSVRRGGKQNLYTVWYNSVHQYSHRSLTFAQDCFPAVSALAAMIADRTGDRYIAGLWEADLHRGLLWRSFLSGDPNSILGLSNFIQELTRPGLFIAPSWSWASLQTVKGWITYEQTNPELTICEAHAQIDGLNPFGRIKDAHLLVSGKLHHAQRFTLSPLYETRYRVKFSGSFIAEWFLDCVSTDEEVFDEGVGEGCKWGADSGLFMLLVSSSLGYEEMDELAVALYEEWSRAGPRLCKQLFGLVLHYTATDNAYRRIGVFKTIEWESGGSKVFESVPETRIKLV</sequence>
<protein>
    <submittedName>
        <fullName evidence="3">Het domain-containing protein</fullName>
    </submittedName>
</protein>
<evidence type="ECO:0000313" key="4">
    <source>
        <dbReference type="Proteomes" id="UP000183809"/>
    </source>
</evidence>
<proteinExistence type="predicted"/>
<dbReference type="Proteomes" id="UP000183809">
    <property type="component" value="Unassembled WGS sequence"/>
</dbReference>
<feature type="compositionally biased region" description="Basic and acidic residues" evidence="1">
    <location>
        <begin position="25"/>
        <end position="35"/>
    </location>
</feature>
<dbReference type="InterPro" id="IPR010730">
    <property type="entry name" value="HET"/>
</dbReference>
<dbReference type="PANTHER" id="PTHR33112:SF16">
    <property type="entry name" value="HETEROKARYON INCOMPATIBILITY DOMAIN-CONTAINING PROTEIN"/>
    <property type="match status" value="1"/>
</dbReference>
<feature type="region of interest" description="Disordered" evidence="1">
    <location>
        <begin position="73"/>
        <end position="93"/>
    </location>
</feature>
<dbReference type="STRING" id="236234.A0A1J9QL90"/>
<name>A0A1J9QL90_9PEZI</name>
<dbReference type="GeneID" id="31010510"/>
<feature type="compositionally biased region" description="Basic and acidic residues" evidence="1">
    <location>
        <begin position="1"/>
        <end position="10"/>
    </location>
</feature>
<evidence type="ECO:0000259" key="2">
    <source>
        <dbReference type="Pfam" id="PF06985"/>
    </source>
</evidence>
<dbReference type="AlphaFoldDB" id="A0A1J9QL90"/>
<organism evidence="3 4">
    <name type="scientific">Diplodia corticola</name>
    <dbReference type="NCBI Taxonomy" id="236234"/>
    <lineage>
        <taxon>Eukaryota</taxon>
        <taxon>Fungi</taxon>
        <taxon>Dikarya</taxon>
        <taxon>Ascomycota</taxon>
        <taxon>Pezizomycotina</taxon>
        <taxon>Dothideomycetes</taxon>
        <taxon>Dothideomycetes incertae sedis</taxon>
        <taxon>Botryosphaeriales</taxon>
        <taxon>Botryosphaeriaceae</taxon>
        <taxon>Diplodia</taxon>
    </lineage>
</organism>
<reference evidence="3 4" key="1">
    <citation type="submission" date="2016-10" db="EMBL/GenBank/DDBJ databases">
        <title>Proteomics and genomics reveal pathogen-plant mechanisms compatible with a hemibiotrophic lifestyle of Diplodia corticola.</title>
        <authorList>
            <person name="Fernandes I."/>
            <person name="De Jonge R."/>
            <person name="Van De Peer Y."/>
            <person name="Devreese B."/>
            <person name="Alves A."/>
            <person name="Esteves A.C."/>
        </authorList>
    </citation>
    <scope>NUCLEOTIDE SEQUENCE [LARGE SCALE GENOMIC DNA]</scope>
    <source>
        <strain evidence="3 4">CBS 112549</strain>
    </source>
</reference>
<feature type="region of interest" description="Disordered" evidence="1">
    <location>
        <begin position="1"/>
        <end position="42"/>
    </location>
</feature>
<feature type="compositionally biased region" description="Acidic residues" evidence="1">
    <location>
        <begin position="79"/>
        <end position="93"/>
    </location>
</feature>
<dbReference type="EMBL" id="MNUE01000109">
    <property type="protein sequence ID" value="OJD28826.1"/>
    <property type="molecule type" value="Genomic_DNA"/>
</dbReference>
<evidence type="ECO:0000313" key="3">
    <source>
        <dbReference type="EMBL" id="OJD28826.1"/>
    </source>
</evidence>
<feature type="domain" description="Heterokaryon incompatibility" evidence="2">
    <location>
        <begin position="331"/>
        <end position="491"/>
    </location>
</feature>
<dbReference type="OrthoDB" id="5362512at2759"/>
<dbReference type="RefSeq" id="XP_020125086.1">
    <property type="nucleotide sequence ID" value="XM_020270251.1"/>
</dbReference>
<accession>A0A1J9QL90</accession>